<evidence type="ECO:0000256" key="6">
    <source>
        <dbReference type="ARBA" id="ARBA00023136"/>
    </source>
</evidence>
<dbReference type="InterPro" id="IPR025846">
    <property type="entry name" value="TBL_N"/>
</dbReference>
<dbReference type="Pfam" id="PF13839">
    <property type="entry name" value="PC-Esterase"/>
    <property type="match status" value="1"/>
</dbReference>
<evidence type="ECO:0000256" key="7">
    <source>
        <dbReference type="SAM" id="MobiDB-lite"/>
    </source>
</evidence>
<feature type="compositionally biased region" description="Acidic residues" evidence="7">
    <location>
        <begin position="73"/>
        <end position="84"/>
    </location>
</feature>
<keyword evidence="11" id="KW-1185">Reference proteome</keyword>
<feature type="region of interest" description="Disordered" evidence="7">
    <location>
        <begin position="50"/>
        <end position="84"/>
    </location>
</feature>
<reference evidence="10" key="1">
    <citation type="submission" date="2016-03" db="EMBL/GenBank/DDBJ databases">
        <title>Mechanisms controlling the formation of the plant cell surface in tip-growing cells are functionally conserved among land plants.</title>
        <authorList>
            <person name="Honkanen S."/>
            <person name="Jones V.A."/>
            <person name="Morieri G."/>
            <person name="Champion C."/>
            <person name="Hetherington A.J."/>
            <person name="Kelly S."/>
            <person name="Saint-Marcoux D."/>
            <person name="Proust H."/>
            <person name="Prescott H."/>
            <person name="Dolan L."/>
        </authorList>
    </citation>
    <scope>NUCLEOTIDE SEQUENCE [LARGE SCALE GENOMIC DNA]</scope>
    <source>
        <tissue evidence="10">Whole gametophyte</tissue>
    </source>
</reference>
<keyword evidence="6" id="KW-0472">Membrane</keyword>
<evidence type="ECO:0000259" key="8">
    <source>
        <dbReference type="Pfam" id="PF13839"/>
    </source>
</evidence>
<dbReference type="EMBL" id="LVLJ01002209">
    <property type="protein sequence ID" value="OAE26240.1"/>
    <property type="molecule type" value="Genomic_DNA"/>
</dbReference>
<dbReference type="AlphaFoldDB" id="A0A176VZL1"/>
<evidence type="ECO:0000259" key="9">
    <source>
        <dbReference type="Pfam" id="PF14416"/>
    </source>
</evidence>
<sequence>MASSITCQGRGGAELSGTGASRQHGAREQNHFRMLALLVSVGMRGVRKPTWHRPRPANSLAPSDGRPRWFYGSEEEEEEEGDSDFLFDIGRGGMGWMSGIRVRDWIPRCHIAVPVLFCGLSLLWVFDQTYLHSGISAHEYLYAALLPTSEAIQQANARGSVPKNCDIFSGQWVYDEDLPLYDGCKFAERGFACQRNGRHDLRYQKWRWQPHDCVLPRFDASDMLNRLNGSRVVFVGDSMGRTQWESLSCLLLQAVADQSSVKLIGGPITKTTPFMRVRFAAHNLSLDYYRSPFLVDGGRDVPPRSPKRVRSTLKLERMGHVARNWHKADLLVMNTGHWWNSEKTYDLGCYFEIGKQLMVGMKVEAAFRKALATVTSWVNNHVDFNRTQVFFRTIEPSHWTMAFSQLPVNSSTSRMVYPKALYLAEAVRQAGASAMLLNITTLSSYRPDGHVFNYTRSPVLDCAHWCLPGVPDTWNELMYFSLRIKGRGVWA</sequence>
<dbReference type="Pfam" id="PF14416">
    <property type="entry name" value="PMR5N"/>
    <property type="match status" value="1"/>
</dbReference>
<protein>
    <submittedName>
        <fullName evidence="10">Uncharacterized protein</fullName>
    </submittedName>
</protein>
<evidence type="ECO:0000256" key="4">
    <source>
        <dbReference type="ARBA" id="ARBA00022968"/>
    </source>
</evidence>
<feature type="domain" description="Trichome birefringence-like N-terminal" evidence="9">
    <location>
        <begin position="163"/>
        <end position="213"/>
    </location>
</feature>
<keyword evidence="5" id="KW-1133">Transmembrane helix</keyword>
<evidence type="ECO:0000256" key="3">
    <source>
        <dbReference type="ARBA" id="ARBA00022692"/>
    </source>
</evidence>
<dbReference type="InterPro" id="IPR026057">
    <property type="entry name" value="TBL_C"/>
</dbReference>
<dbReference type="InterPro" id="IPR029962">
    <property type="entry name" value="TBL"/>
</dbReference>
<evidence type="ECO:0000256" key="5">
    <source>
        <dbReference type="ARBA" id="ARBA00022989"/>
    </source>
</evidence>
<keyword evidence="3" id="KW-0812">Transmembrane</keyword>
<feature type="region of interest" description="Disordered" evidence="7">
    <location>
        <begin position="1"/>
        <end position="26"/>
    </location>
</feature>
<dbReference type="Proteomes" id="UP000077202">
    <property type="component" value="Unassembled WGS sequence"/>
</dbReference>
<comment type="subcellular location">
    <subcellularLocation>
        <location evidence="1">Membrane</location>
        <topology evidence="1">Single-pass membrane protein</topology>
    </subcellularLocation>
</comment>
<gene>
    <name evidence="10" type="ORF">AXG93_3786s1200</name>
</gene>
<feature type="domain" description="Trichome birefringence-like C-terminal" evidence="8">
    <location>
        <begin position="215"/>
        <end position="479"/>
    </location>
</feature>
<evidence type="ECO:0000256" key="1">
    <source>
        <dbReference type="ARBA" id="ARBA00004167"/>
    </source>
</evidence>
<dbReference type="PANTHER" id="PTHR32285:SF63">
    <property type="entry name" value="OS01G0880400 PROTEIN"/>
    <property type="match status" value="1"/>
</dbReference>
<comment type="caution">
    <text evidence="10">The sequence shown here is derived from an EMBL/GenBank/DDBJ whole genome shotgun (WGS) entry which is preliminary data.</text>
</comment>
<evidence type="ECO:0000313" key="11">
    <source>
        <dbReference type="Proteomes" id="UP000077202"/>
    </source>
</evidence>
<name>A0A176VZL1_MARPO</name>
<dbReference type="GO" id="GO:0016020">
    <property type="term" value="C:membrane"/>
    <property type="evidence" value="ECO:0007669"/>
    <property type="project" value="UniProtKB-SubCell"/>
</dbReference>
<dbReference type="GO" id="GO:0016413">
    <property type="term" value="F:O-acetyltransferase activity"/>
    <property type="evidence" value="ECO:0007669"/>
    <property type="project" value="InterPro"/>
</dbReference>
<evidence type="ECO:0000313" key="10">
    <source>
        <dbReference type="EMBL" id="OAE26240.1"/>
    </source>
</evidence>
<evidence type="ECO:0000256" key="2">
    <source>
        <dbReference type="ARBA" id="ARBA00007727"/>
    </source>
</evidence>
<accession>A0A176VZL1</accession>
<comment type="similarity">
    <text evidence="2">Belongs to the PC-esterase family. TBL subfamily.</text>
</comment>
<dbReference type="PANTHER" id="PTHR32285">
    <property type="entry name" value="PROTEIN TRICHOME BIREFRINGENCE-LIKE 9-RELATED"/>
    <property type="match status" value="1"/>
</dbReference>
<dbReference type="GO" id="GO:0005794">
    <property type="term" value="C:Golgi apparatus"/>
    <property type="evidence" value="ECO:0007669"/>
    <property type="project" value="TreeGrafter"/>
</dbReference>
<organism evidence="10 11">
    <name type="scientific">Marchantia polymorpha subsp. ruderalis</name>
    <dbReference type="NCBI Taxonomy" id="1480154"/>
    <lineage>
        <taxon>Eukaryota</taxon>
        <taxon>Viridiplantae</taxon>
        <taxon>Streptophyta</taxon>
        <taxon>Embryophyta</taxon>
        <taxon>Marchantiophyta</taxon>
        <taxon>Marchantiopsida</taxon>
        <taxon>Marchantiidae</taxon>
        <taxon>Marchantiales</taxon>
        <taxon>Marchantiaceae</taxon>
        <taxon>Marchantia</taxon>
    </lineage>
</organism>
<proteinExistence type="inferred from homology"/>
<keyword evidence="4" id="KW-0735">Signal-anchor</keyword>